<reference evidence="4" key="1">
    <citation type="submission" date="2016-01" db="EMBL/GenBank/DDBJ databases">
        <title>Complete genome of Planococcus rifietoensis type strain M8.</title>
        <authorList>
            <person name="See-Too W.S."/>
        </authorList>
    </citation>
    <scope>NUCLEOTIDE SEQUENCE [LARGE SCALE GENOMIC DNA]</scope>
    <source>
        <strain evidence="4">M8</strain>
    </source>
</reference>
<evidence type="ECO:0000313" key="5">
    <source>
        <dbReference type="Proteomes" id="UP000067683"/>
    </source>
</evidence>
<keyword evidence="4" id="KW-0378">Hydrolase</keyword>
<evidence type="ECO:0000259" key="3">
    <source>
        <dbReference type="Pfam" id="PF07486"/>
    </source>
</evidence>
<evidence type="ECO:0000256" key="1">
    <source>
        <dbReference type="SAM" id="SignalP"/>
    </source>
</evidence>
<proteinExistence type="predicted"/>
<feature type="signal peptide" evidence="1">
    <location>
        <begin position="1"/>
        <end position="28"/>
    </location>
</feature>
<feature type="chain" id="PRO_5006831855" evidence="1">
    <location>
        <begin position="29"/>
        <end position="207"/>
    </location>
</feature>
<dbReference type="InterPro" id="IPR036365">
    <property type="entry name" value="PGBD-like_sf"/>
</dbReference>
<dbReference type="Pfam" id="PF01471">
    <property type="entry name" value="PG_binding_1"/>
    <property type="match status" value="1"/>
</dbReference>
<dbReference type="EMBL" id="CP013659">
    <property type="protein sequence ID" value="ALS75318.1"/>
    <property type="molecule type" value="Genomic_DNA"/>
</dbReference>
<dbReference type="Pfam" id="PF07486">
    <property type="entry name" value="Hydrolase_2"/>
    <property type="match status" value="1"/>
</dbReference>
<dbReference type="Gene3D" id="6.20.240.60">
    <property type="match status" value="1"/>
</dbReference>
<dbReference type="Gene3D" id="1.10.10.2520">
    <property type="entry name" value="Cell wall hydrolase SleB, domain 1"/>
    <property type="match status" value="1"/>
</dbReference>
<protein>
    <submittedName>
        <fullName evidence="4">Cell wall hydrolase</fullName>
    </submittedName>
</protein>
<name>A0A0U2Q8T2_9BACL</name>
<organism evidence="4 5">
    <name type="scientific">Planococcus rifietoensis</name>
    <dbReference type="NCBI Taxonomy" id="200991"/>
    <lineage>
        <taxon>Bacteria</taxon>
        <taxon>Bacillati</taxon>
        <taxon>Bacillota</taxon>
        <taxon>Bacilli</taxon>
        <taxon>Bacillales</taxon>
        <taxon>Caryophanaceae</taxon>
        <taxon>Planococcus</taxon>
    </lineage>
</organism>
<evidence type="ECO:0000313" key="4">
    <source>
        <dbReference type="EMBL" id="ALS75318.1"/>
    </source>
</evidence>
<dbReference type="GO" id="GO:0016787">
    <property type="term" value="F:hydrolase activity"/>
    <property type="evidence" value="ECO:0007669"/>
    <property type="project" value="UniProtKB-KW"/>
</dbReference>
<dbReference type="KEGG" id="prt:AUC31_08825"/>
<evidence type="ECO:0000259" key="2">
    <source>
        <dbReference type="Pfam" id="PF01471"/>
    </source>
</evidence>
<dbReference type="STRING" id="200991.AUC31_08825"/>
<feature type="domain" description="Cell wall hydrolase SleB" evidence="3">
    <location>
        <begin position="108"/>
        <end position="206"/>
    </location>
</feature>
<dbReference type="AlphaFoldDB" id="A0A0U2Q8T2"/>
<dbReference type="Gene3D" id="1.10.101.10">
    <property type="entry name" value="PGBD-like superfamily/PGBD"/>
    <property type="match status" value="1"/>
</dbReference>
<gene>
    <name evidence="4" type="ORF">AUC31_08825</name>
</gene>
<dbReference type="RefSeq" id="WP_058382025.1">
    <property type="nucleotide sequence ID" value="NZ_CP013659.2"/>
</dbReference>
<accession>A0A0U2Q8T2</accession>
<keyword evidence="1" id="KW-0732">Signal</keyword>
<sequence>MKTIKVLLFSLATIFFLTFSYSAVSAHAPDLHEGVSGSEVTELQAKLQKLGYFHLAPTGYYGSITKDAVVQFQRDFGVKATGFTGPLTREKMKQVDMMARTVHGEARGEIFEGKVAVAAVIMNRVQSRVFPSSTYGVIFQRNAFTAVNDGQYWLTPNASAYRAVREAAKGWDPSSGATYYYNPVTATDQWIFTRSTIKKIGKHVFAR</sequence>
<dbReference type="SUPFAM" id="SSF47090">
    <property type="entry name" value="PGBD-like"/>
    <property type="match status" value="1"/>
</dbReference>
<dbReference type="Proteomes" id="UP000067683">
    <property type="component" value="Chromosome"/>
</dbReference>
<dbReference type="InterPro" id="IPR042047">
    <property type="entry name" value="SleB_dom1"/>
</dbReference>
<dbReference type="InterPro" id="IPR002477">
    <property type="entry name" value="Peptidoglycan-bd-like"/>
</dbReference>
<feature type="domain" description="Peptidoglycan binding-like" evidence="2">
    <location>
        <begin position="36"/>
        <end position="92"/>
    </location>
</feature>
<dbReference type="InterPro" id="IPR011105">
    <property type="entry name" value="Cell_wall_hydrolase_SleB"/>
</dbReference>
<dbReference type="OrthoDB" id="9785345at2"/>
<keyword evidence="5" id="KW-1185">Reference proteome</keyword>
<dbReference type="InterPro" id="IPR036366">
    <property type="entry name" value="PGBDSf"/>
</dbReference>